<dbReference type="SUPFAM" id="SSF51735">
    <property type="entry name" value="NAD(P)-binding Rossmann-fold domains"/>
    <property type="match status" value="1"/>
</dbReference>
<dbReference type="EMBL" id="CP017819">
    <property type="protein sequence ID" value="APA10559.1"/>
    <property type="molecule type" value="Genomic_DNA"/>
</dbReference>
<dbReference type="OrthoDB" id="5327538at2759"/>
<dbReference type="Gene3D" id="3.40.50.720">
    <property type="entry name" value="NAD(P)-binding Rossmann-like Domain"/>
    <property type="match status" value="1"/>
</dbReference>
<dbReference type="PANTHER" id="PTHR42808:SF4">
    <property type="entry name" value="SHORT CHAIN DEHYDROGENASE"/>
    <property type="match status" value="1"/>
</dbReference>
<dbReference type="RefSeq" id="XP_001586654.1">
    <property type="nucleotide sequence ID" value="XM_001586604.1"/>
</dbReference>
<evidence type="ECO:0000256" key="1">
    <source>
        <dbReference type="SAM" id="MobiDB-lite"/>
    </source>
</evidence>
<protein>
    <recommendedName>
        <fullName evidence="4">Short chain dehydrogenase</fullName>
    </recommendedName>
</protein>
<reference evidence="3" key="1">
    <citation type="journal article" date="2017" name="Genome Biol. Evol.">
        <title>The complete genome sequence of the phytopathogenic fungus Sclerotinia sclerotiorum reveals insights into the genome architecture of broad host range pathogens.</title>
        <authorList>
            <person name="Derbyshire M."/>
            <person name="Denton-Giles M."/>
            <person name="Hegedus D."/>
            <person name="Seifbarghy S."/>
            <person name="Rollins J."/>
            <person name="van Kan J."/>
            <person name="Seidl M.F."/>
            <person name="Faino L."/>
            <person name="Mbengue M."/>
            <person name="Navaud O."/>
            <person name="Raffaele S."/>
            <person name="Hammond-Kosack K."/>
            <person name="Heard S."/>
            <person name="Oliver R."/>
        </authorList>
    </citation>
    <scope>NUCLEOTIDE SEQUENCE [LARGE SCALE GENOMIC DNA]</scope>
    <source>
        <strain evidence="3">ATCC 18683 / 1980 / Ss-1</strain>
    </source>
</reference>
<dbReference type="AlphaFoldDB" id="A0A1D9Q6P1"/>
<dbReference type="PANTHER" id="PTHR42808">
    <property type="entry name" value="HYDROXYSTEROID DEHYDROGENASE-LIKE PROTEIN 2"/>
    <property type="match status" value="1"/>
</dbReference>
<dbReference type="PRINTS" id="PR00081">
    <property type="entry name" value="GDHRDH"/>
</dbReference>
<dbReference type="InterPro" id="IPR051935">
    <property type="entry name" value="HSDL2"/>
</dbReference>
<evidence type="ECO:0008006" key="4">
    <source>
        <dbReference type="Google" id="ProtNLM"/>
    </source>
</evidence>
<dbReference type="Pfam" id="PF00106">
    <property type="entry name" value="adh_short"/>
    <property type="match status" value="2"/>
</dbReference>
<dbReference type="Proteomes" id="UP000177798">
    <property type="component" value="Chromosome 6"/>
</dbReference>
<evidence type="ECO:0000313" key="2">
    <source>
        <dbReference type="EMBL" id="APA10559.1"/>
    </source>
</evidence>
<dbReference type="VEuPathDB" id="FungiDB:sscle_06g053290"/>
<organism evidence="2 3">
    <name type="scientific">Sclerotinia sclerotiorum (strain ATCC 18683 / 1980 / Ss-1)</name>
    <name type="common">White mold</name>
    <name type="synonym">Whetzelinia sclerotiorum</name>
    <dbReference type="NCBI Taxonomy" id="665079"/>
    <lineage>
        <taxon>Eukaryota</taxon>
        <taxon>Fungi</taxon>
        <taxon>Dikarya</taxon>
        <taxon>Ascomycota</taxon>
        <taxon>Pezizomycotina</taxon>
        <taxon>Leotiomycetes</taxon>
        <taxon>Helotiales</taxon>
        <taxon>Sclerotiniaceae</taxon>
        <taxon>Sclerotinia</taxon>
    </lineage>
</organism>
<feature type="region of interest" description="Disordered" evidence="1">
    <location>
        <begin position="286"/>
        <end position="314"/>
    </location>
</feature>
<sequence>MTFKEVALVIGASRGIGRQIAIDLAKDGYAVIVSAKSTSDASATHPFPPNPNSSASTISTVCREIVESGGTATAIPCDVRNHADVSSLVSQVISTYGRIDVLVYNSGAIYHSSVLTTPLSRYMLMESVNPNGLYASIQSCVPHWKAQNWKARIIVICPPIYSRFFRGKTAYAMGKVGMSVLVQGLGMDIARMGEEAKEMAVTGLWPAVAIESAATAHFSSPDEHLRHPSIFSDAILSILKAPSKDVNGLLTLDEDYLRDHDGVTDFSKYALVPGTTPRRIMPAKFPDLTVEEQDDEGTRLDSAKKEEDGRLSKL</sequence>
<dbReference type="OMA" id="WWSSVAN"/>
<name>A0A1D9Q6P1_SCLS1</name>
<dbReference type="InterPro" id="IPR002347">
    <property type="entry name" value="SDR_fam"/>
</dbReference>
<proteinExistence type="predicted"/>
<gene>
    <name evidence="2" type="ORF">sscle_06g053290</name>
</gene>
<dbReference type="InterPro" id="IPR036291">
    <property type="entry name" value="NAD(P)-bd_dom_sf"/>
</dbReference>
<dbReference type="KEGG" id="ssl:SS1G_12641"/>
<evidence type="ECO:0000313" key="3">
    <source>
        <dbReference type="Proteomes" id="UP000177798"/>
    </source>
</evidence>
<feature type="compositionally biased region" description="Basic and acidic residues" evidence="1">
    <location>
        <begin position="296"/>
        <end position="314"/>
    </location>
</feature>
<accession>A0A1D9Q6P1</accession>